<dbReference type="EMBL" id="GGFM01010098">
    <property type="protein sequence ID" value="MBW30849.1"/>
    <property type="molecule type" value="Transcribed_RNA"/>
</dbReference>
<sequence>MRWRVPWRIRPDRFLAGAGALFAASDRSLDALTVARIDVLLHPCLEIATYATVLHLYRSVTTRSRTIGPARFPVEFTLCVARFVKILWFDRFATVIRRYFLLGVGIETDGRSAPFARARLIALHPG</sequence>
<proteinExistence type="predicted"/>
<accession>A0A2M3ZQP1</accession>
<name>A0A2M3ZQP1_9DIPT</name>
<reference evidence="1" key="1">
    <citation type="submission" date="2018-01" db="EMBL/GenBank/DDBJ databases">
        <title>An insight into the sialome of Amazonian anophelines.</title>
        <authorList>
            <person name="Ribeiro J.M."/>
            <person name="Scarpassa V."/>
            <person name="Calvo E."/>
        </authorList>
    </citation>
    <scope>NUCLEOTIDE SEQUENCE</scope>
    <source>
        <tissue evidence="1">Salivary glands</tissue>
    </source>
</reference>
<organism evidence="1">
    <name type="scientific">Anopheles braziliensis</name>
    <dbReference type="NCBI Taxonomy" id="58242"/>
    <lineage>
        <taxon>Eukaryota</taxon>
        <taxon>Metazoa</taxon>
        <taxon>Ecdysozoa</taxon>
        <taxon>Arthropoda</taxon>
        <taxon>Hexapoda</taxon>
        <taxon>Insecta</taxon>
        <taxon>Pterygota</taxon>
        <taxon>Neoptera</taxon>
        <taxon>Endopterygota</taxon>
        <taxon>Diptera</taxon>
        <taxon>Nematocera</taxon>
        <taxon>Culicoidea</taxon>
        <taxon>Culicidae</taxon>
        <taxon>Anophelinae</taxon>
        <taxon>Anopheles</taxon>
    </lineage>
</organism>
<evidence type="ECO:0000313" key="1">
    <source>
        <dbReference type="EMBL" id="MBW30849.1"/>
    </source>
</evidence>
<dbReference type="AlphaFoldDB" id="A0A2M3ZQP1"/>
<protein>
    <submittedName>
        <fullName evidence="1">Putative secreted peptide</fullName>
    </submittedName>
</protein>